<comment type="similarity">
    <text evidence="1">Belongs to the short-chain dehydrogenases/reductases (SDR) family.</text>
</comment>
<dbReference type="PANTHER" id="PTHR42760">
    <property type="entry name" value="SHORT-CHAIN DEHYDROGENASES/REDUCTASES FAMILY MEMBER"/>
    <property type="match status" value="1"/>
</dbReference>
<accession>A0ABD6A9T5</accession>
<dbReference type="AlphaFoldDB" id="A0ABD6A9T5"/>
<dbReference type="Proteomes" id="UP001596547">
    <property type="component" value="Unassembled WGS sequence"/>
</dbReference>
<dbReference type="Gene3D" id="3.40.50.720">
    <property type="entry name" value="NAD(P)-binding Rossmann-like Domain"/>
    <property type="match status" value="1"/>
</dbReference>
<sequence>MAKTLPELFDLTGQTALVTGAGSGIGRAYAEGLAEADAAVACVDVDGNAATRTADLLPTDAIAVPADVTSEEDVAAAVEQTANELGGLDAVFPNAGVGGAIAPLAEHDLGDWRRVVEVNLTGVFLTARAAAQHFIESGDGGSITSTASIYGLVGSFNGASPAYTAAKGGVVNLTRDMAVSLAPHGVRVNAIAPGFVETALFADVDVSEEEMAAFTEEIERRTLLGRLARAEELKGIAVFLASDAASYVTGQTYPVDGGWLSV</sequence>
<dbReference type="EMBL" id="JBHTBF010000002">
    <property type="protein sequence ID" value="MFC7316768.1"/>
    <property type="molecule type" value="Genomic_DNA"/>
</dbReference>
<dbReference type="EC" id="1.1.1.-" evidence="2"/>
<evidence type="ECO:0000313" key="2">
    <source>
        <dbReference type="EMBL" id="MFC7316768.1"/>
    </source>
</evidence>
<gene>
    <name evidence="2" type="ORF">ACFQPE_08180</name>
</gene>
<comment type="caution">
    <text evidence="2">The sequence shown here is derived from an EMBL/GenBank/DDBJ whole genome shotgun (WGS) entry which is preliminary data.</text>
</comment>
<proteinExistence type="inferred from homology"/>
<name>A0ABD6A9T5_9EURY</name>
<dbReference type="GeneID" id="79316580"/>
<dbReference type="PRINTS" id="PR00080">
    <property type="entry name" value="SDRFAMILY"/>
</dbReference>
<dbReference type="Pfam" id="PF13561">
    <property type="entry name" value="adh_short_C2"/>
    <property type="match status" value="1"/>
</dbReference>
<dbReference type="PRINTS" id="PR00081">
    <property type="entry name" value="GDHRDH"/>
</dbReference>
<organism evidence="2 3">
    <name type="scientific">Halomarina halobia</name>
    <dbReference type="NCBI Taxonomy" id="3033386"/>
    <lineage>
        <taxon>Archaea</taxon>
        <taxon>Methanobacteriati</taxon>
        <taxon>Methanobacteriota</taxon>
        <taxon>Stenosarchaea group</taxon>
        <taxon>Halobacteria</taxon>
        <taxon>Halobacteriales</taxon>
        <taxon>Natronomonadaceae</taxon>
        <taxon>Halomarina</taxon>
    </lineage>
</organism>
<protein>
    <submittedName>
        <fullName evidence="2">SDR family NAD(P)-dependent oxidoreductase</fullName>
        <ecNumber evidence="2">1.1.1.-</ecNumber>
    </submittedName>
</protein>
<reference evidence="2 3" key="1">
    <citation type="journal article" date="2019" name="Int. J. Syst. Evol. Microbiol.">
        <title>The Global Catalogue of Microorganisms (GCM) 10K type strain sequencing project: providing services to taxonomists for standard genome sequencing and annotation.</title>
        <authorList>
            <consortium name="The Broad Institute Genomics Platform"/>
            <consortium name="The Broad Institute Genome Sequencing Center for Infectious Disease"/>
            <person name="Wu L."/>
            <person name="Ma J."/>
        </authorList>
    </citation>
    <scope>NUCLEOTIDE SEQUENCE [LARGE SCALE GENOMIC DNA]</scope>
    <source>
        <strain evidence="2 3">PSR21</strain>
    </source>
</reference>
<keyword evidence="3" id="KW-1185">Reference proteome</keyword>
<dbReference type="GO" id="GO:0016491">
    <property type="term" value="F:oxidoreductase activity"/>
    <property type="evidence" value="ECO:0007669"/>
    <property type="project" value="UniProtKB-KW"/>
</dbReference>
<evidence type="ECO:0000256" key="1">
    <source>
        <dbReference type="ARBA" id="ARBA00006484"/>
    </source>
</evidence>
<dbReference type="FunFam" id="3.40.50.720:FF:000084">
    <property type="entry name" value="Short-chain dehydrogenase reductase"/>
    <property type="match status" value="1"/>
</dbReference>
<evidence type="ECO:0000313" key="3">
    <source>
        <dbReference type="Proteomes" id="UP001596547"/>
    </source>
</evidence>
<dbReference type="InterPro" id="IPR002347">
    <property type="entry name" value="SDR_fam"/>
</dbReference>
<dbReference type="InterPro" id="IPR036291">
    <property type="entry name" value="NAD(P)-bd_dom_sf"/>
</dbReference>
<dbReference type="RefSeq" id="WP_276303969.1">
    <property type="nucleotide sequence ID" value="NZ_CP119992.1"/>
</dbReference>
<dbReference type="SUPFAM" id="SSF51735">
    <property type="entry name" value="NAD(P)-binding Rossmann-fold domains"/>
    <property type="match status" value="1"/>
</dbReference>
<keyword evidence="2" id="KW-0560">Oxidoreductase</keyword>